<evidence type="ECO:0000256" key="4">
    <source>
        <dbReference type="ARBA" id="ARBA00023274"/>
    </source>
</evidence>
<name>A0A872YNY2_9MONI</name>
<keyword evidence="4 6" id="KW-0687">Ribonucleoprotein</keyword>
<proteinExistence type="inferred from homology"/>
<sequence>MAVPKKRTSNSKKRIRNRAWKARPVKVASVAFSLAQSVLTGRSTSFYYITKK</sequence>
<dbReference type="PANTHER" id="PTHR36083">
    <property type="entry name" value="50S RIBOSOMAL PROTEIN L32, CHLOROPLASTIC"/>
    <property type="match status" value="1"/>
</dbReference>
<protein>
    <recommendedName>
        <fullName evidence="5 6">Large ribosomal subunit protein bL32c</fullName>
    </recommendedName>
</protein>
<dbReference type="GO" id="GO:0015934">
    <property type="term" value="C:large ribosomal subunit"/>
    <property type="evidence" value="ECO:0007669"/>
    <property type="project" value="InterPro"/>
</dbReference>
<evidence type="ECO:0000256" key="5">
    <source>
        <dbReference type="ARBA" id="ARBA00035280"/>
    </source>
</evidence>
<evidence type="ECO:0000256" key="1">
    <source>
        <dbReference type="ARBA" id="ARBA00004229"/>
    </source>
</evidence>
<organism evidence="7">
    <name type="scientific">Drynaria acuminata</name>
    <dbReference type="NCBI Taxonomy" id="2784197"/>
    <lineage>
        <taxon>Eukaryota</taxon>
        <taxon>Viridiplantae</taxon>
        <taxon>Streptophyta</taxon>
        <taxon>Embryophyta</taxon>
        <taxon>Tracheophyta</taxon>
        <taxon>Polypodiopsida</taxon>
        <taxon>Polypodiidae</taxon>
        <taxon>Polypodiales</taxon>
        <taxon>Polypodiineae</taxon>
        <taxon>Polypodiaceae</taxon>
        <taxon>Drynarioideae</taxon>
        <taxon>Drynaria</taxon>
    </lineage>
</organism>
<dbReference type="RefSeq" id="YP_010038624.1">
    <property type="nucleotide sequence ID" value="NC_054156.1"/>
</dbReference>
<dbReference type="GO" id="GO:0003735">
    <property type="term" value="F:structural constituent of ribosome"/>
    <property type="evidence" value="ECO:0007669"/>
    <property type="project" value="InterPro"/>
</dbReference>
<gene>
    <name evidence="6 7" type="primary">rpl32</name>
</gene>
<geneLocation type="chloroplast" evidence="7"/>
<keyword evidence="7" id="KW-0150">Chloroplast</keyword>
<dbReference type="GO" id="GO:0009507">
    <property type="term" value="C:chloroplast"/>
    <property type="evidence" value="ECO:0007669"/>
    <property type="project" value="UniProtKB-SubCell"/>
</dbReference>
<dbReference type="InterPro" id="IPR044958">
    <property type="entry name" value="Ribosomal_bL32_plant/cyanobact"/>
</dbReference>
<accession>A0A872YNY2</accession>
<dbReference type="InterPro" id="IPR002677">
    <property type="entry name" value="Ribosomal_bL32"/>
</dbReference>
<dbReference type="InterPro" id="IPR011332">
    <property type="entry name" value="Ribosomal_zn-bd"/>
</dbReference>
<dbReference type="AlphaFoldDB" id="A0A872YNY2"/>
<keyword evidence="3 6" id="KW-0689">Ribosomal protein</keyword>
<reference evidence="7" key="1">
    <citation type="submission" date="2020-09" db="EMBL/GenBank/DDBJ databases">
        <authorList>
            <person name="Liu H."/>
            <person name="Wang K."/>
        </authorList>
    </citation>
    <scope>NUCLEOTIDE SEQUENCE</scope>
</reference>
<evidence type="ECO:0000256" key="3">
    <source>
        <dbReference type="ARBA" id="ARBA00022980"/>
    </source>
</evidence>
<dbReference type="EMBL" id="MW042681">
    <property type="protein sequence ID" value="QOY24975.1"/>
    <property type="molecule type" value="Genomic_DNA"/>
</dbReference>
<dbReference type="GO" id="GO:0006412">
    <property type="term" value="P:translation"/>
    <property type="evidence" value="ECO:0007669"/>
    <property type="project" value="UniProtKB-UniRule"/>
</dbReference>
<dbReference type="HAMAP" id="MF_00340">
    <property type="entry name" value="Ribosomal_bL32"/>
    <property type="match status" value="1"/>
</dbReference>
<keyword evidence="7" id="KW-0934">Plastid</keyword>
<evidence type="ECO:0000256" key="2">
    <source>
        <dbReference type="ARBA" id="ARBA00008560"/>
    </source>
</evidence>
<evidence type="ECO:0000256" key="6">
    <source>
        <dbReference type="HAMAP-Rule" id="MF_00340"/>
    </source>
</evidence>
<dbReference type="PANTHER" id="PTHR36083:SF1">
    <property type="entry name" value="LARGE RIBOSOMAL SUBUNIT PROTEIN BL32C"/>
    <property type="match status" value="1"/>
</dbReference>
<dbReference type="SUPFAM" id="SSF57829">
    <property type="entry name" value="Zn-binding ribosomal proteins"/>
    <property type="match status" value="1"/>
</dbReference>
<dbReference type="Pfam" id="PF01783">
    <property type="entry name" value="Ribosomal_L32p"/>
    <property type="match status" value="1"/>
</dbReference>
<comment type="similarity">
    <text evidence="2 6">Belongs to the bacterial ribosomal protein bL32 family.</text>
</comment>
<comment type="subcellular location">
    <subcellularLocation>
        <location evidence="1 6">Plastid</location>
        <location evidence="1 6">Chloroplast</location>
    </subcellularLocation>
</comment>
<dbReference type="GeneID" id="63643381"/>
<evidence type="ECO:0000313" key="7">
    <source>
        <dbReference type="EMBL" id="QOY24975.1"/>
    </source>
</evidence>